<dbReference type="AlphaFoldDB" id="A0A419T2P4"/>
<feature type="transmembrane region" description="Helical" evidence="2">
    <location>
        <begin position="177"/>
        <end position="199"/>
    </location>
</feature>
<dbReference type="Proteomes" id="UP000284277">
    <property type="component" value="Unassembled WGS sequence"/>
</dbReference>
<feature type="transmembrane region" description="Helical" evidence="2">
    <location>
        <begin position="38"/>
        <end position="58"/>
    </location>
</feature>
<dbReference type="InterPro" id="IPR008756">
    <property type="entry name" value="Peptidase_M56"/>
</dbReference>
<sequence>MPYALLSRLLLSILVIPFFYFLILMIGKCLGNHLTNRARYHLWFLFLFVLAIPFLQFLQTGTKLWDFSQNLLGPLFSQTKASLPGKAYETAASGSNLFTEFSISVICKTPTILPTILLILWITGMVFMTILTLFTHYKIRQRKKSSLLLQNERVRVLYESCLKEANIRKTIPIYSSAYVTSPIAIGFLSPSIIVPIHILSEMPEKDLRYILLHELIHCKHKDIFINQFMALAQIVYWFHPVVWMALKRMQNDREISCDSSVLSMLPSDEYLDYGNTLINFAETLSRFPYCTTGMGGSKKEIRNRIISIAGYKGESRWYKMKSSIILTACALVVAFVSPFLSAGADYHGNYKFHGGNINKLELESSFRGHKGSFVLYELNSGQYSIYNESQGTKRISPDSTYKIYSALVALEEGVIAPTSSSLLWNGNTYPFDEWNKNQTLDSAMKCSANWYFAELDKGTGLSSLRKYFQAMGYGNSDVSGGLGRFWAESTLKISPVEQVELLTKFYQGKLSFAPENQRTVKDSLFVSSSNGALLYGKTGTGDINGKQVNGWFIGFVETKNETYVFATNIQDTELASGSAAAKITLDILKERNIYTE</sequence>
<keyword evidence="2" id="KW-0472">Membrane</keyword>
<dbReference type="GO" id="GO:0008658">
    <property type="term" value="F:penicillin binding"/>
    <property type="evidence" value="ECO:0007669"/>
    <property type="project" value="InterPro"/>
</dbReference>
<dbReference type="InterPro" id="IPR052173">
    <property type="entry name" value="Beta-lactam_resp_regulator"/>
</dbReference>
<keyword evidence="2" id="KW-1133">Transmembrane helix</keyword>
<feature type="domain" description="Penicillin-binding protein transpeptidase" evidence="3">
    <location>
        <begin position="372"/>
        <end position="589"/>
    </location>
</feature>
<dbReference type="CDD" id="cd07341">
    <property type="entry name" value="M56_BlaR1_MecR1_like"/>
    <property type="match status" value="1"/>
</dbReference>
<feature type="transmembrane region" description="Helical" evidence="2">
    <location>
        <begin position="223"/>
        <end position="246"/>
    </location>
</feature>
<feature type="domain" description="Peptidase M56" evidence="4">
    <location>
        <begin position="21"/>
        <end position="308"/>
    </location>
</feature>
<dbReference type="PANTHER" id="PTHR34978">
    <property type="entry name" value="POSSIBLE SENSOR-TRANSDUCER PROTEIN BLAR"/>
    <property type="match status" value="1"/>
</dbReference>
<evidence type="ECO:0000259" key="4">
    <source>
        <dbReference type="Pfam" id="PF05569"/>
    </source>
</evidence>
<feature type="transmembrane region" description="Helical" evidence="2">
    <location>
        <begin position="112"/>
        <end position="134"/>
    </location>
</feature>
<feature type="transmembrane region" description="Helical" evidence="2">
    <location>
        <begin position="324"/>
        <end position="344"/>
    </location>
</feature>
<dbReference type="RefSeq" id="WP_120196854.1">
    <property type="nucleotide sequence ID" value="NZ_MCIA01000016.1"/>
</dbReference>
<accession>A0A419T2P4</accession>
<feature type="transmembrane region" description="Helical" evidence="2">
    <location>
        <begin position="6"/>
        <end position="26"/>
    </location>
</feature>
<proteinExistence type="inferred from homology"/>
<gene>
    <name evidence="5" type="ORF">BET01_19445</name>
</gene>
<dbReference type="InterPro" id="IPR012338">
    <property type="entry name" value="Beta-lactam/transpept-like"/>
</dbReference>
<evidence type="ECO:0000256" key="2">
    <source>
        <dbReference type="SAM" id="Phobius"/>
    </source>
</evidence>
<dbReference type="Gene3D" id="3.40.710.10">
    <property type="entry name" value="DD-peptidase/beta-lactamase superfamily"/>
    <property type="match status" value="1"/>
</dbReference>
<dbReference type="Pfam" id="PF05569">
    <property type="entry name" value="Peptidase_M56"/>
    <property type="match status" value="1"/>
</dbReference>
<dbReference type="SUPFAM" id="SSF56601">
    <property type="entry name" value="beta-lactamase/transpeptidase-like"/>
    <property type="match status" value="1"/>
</dbReference>
<dbReference type="InterPro" id="IPR001460">
    <property type="entry name" value="PCN-bd_Tpept"/>
</dbReference>
<organism evidence="5 6">
    <name type="scientific">Lacrimispora algidixylanolytica</name>
    <dbReference type="NCBI Taxonomy" id="94868"/>
    <lineage>
        <taxon>Bacteria</taxon>
        <taxon>Bacillati</taxon>
        <taxon>Bacillota</taxon>
        <taxon>Clostridia</taxon>
        <taxon>Lachnospirales</taxon>
        <taxon>Lachnospiraceae</taxon>
        <taxon>Lacrimispora</taxon>
    </lineage>
</organism>
<protein>
    <recommendedName>
        <fullName evidence="7">BlaR1 family beta-lactam sensor/signal transducer</fullName>
    </recommendedName>
</protein>
<dbReference type="Pfam" id="PF00905">
    <property type="entry name" value="Transpeptidase"/>
    <property type="match status" value="1"/>
</dbReference>
<evidence type="ECO:0000259" key="3">
    <source>
        <dbReference type="Pfam" id="PF00905"/>
    </source>
</evidence>
<comment type="similarity">
    <text evidence="1">Belongs to the peptidase M56 family.</text>
</comment>
<comment type="caution">
    <text evidence="5">The sequence shown here is derived from an EMBL/GenBank/DDBJ whole genome shotgun (WGS) entry which is preliminary data.</text>
</comment>
<evidence type="ECO:0008006" key="7">
    <source>
        <dbReference type="Google" id="ProtNLM"/>
    </source>
</evidence>
<dbReference type="EMBL" id="MCIA01000016">
    <property type="protein sequence ID" value="RKD31703.1"/>
    <property type="molecule type" value="Genomic_DNA"/>
</dbReference>
<evidence type="ECO:0000313" key="6">
    <source>
        <dbReference type="Proteomes" id="UP000284277"/>
    </source>
</evidence>
<evidence type="ECO:0000256" key="1">
    <source>
        <dbReference type="ARBA" id="ARBA00011075"/>
    </source>
</evidence>
<name>A0A419T2P4_9FIRM</name>
<dbReference type="OrthoDB" id="9762883at2"/>
<dbReference type="PANTHER" id="PTHR34978:SF3">
    <property type="entry name" value="SLR0241 PROTEIN"/>
    <property type="match status" value="1"/>
</dbReference>
<reference evidence="5 6" key="1">
    <citation type="submission" date="2016-08" db="EMBL/GenBank/DDBJ databases">
        <title>A new outlook on sporulation: Clostridium algidixylanolyticum.</title>
        <authorList>
            <person name="Poppleton D.I."/>
            <person name="Gribaldo S."/>
        </authorList>
    </citation>
    <scope>NUCLEOTIDE SEQUENCE [LARGE SCALE GENOMIC DNA]</scope>
    <source>
        <strain evidence="5 6">SPL73</strain>
    </source>
</reference>
<keyword evidence="6" id="KW-1185">Reference proteome</keyword>
<dbReference type="NCBIfam" id="NF000326">
    <property type="entry name" value="blaR1_generic"/>
    <property type="match status" value="1"/>
</dbReference>
<evidence type="ECO:0000313" key="5">
    <source>
        <dbReference type="EMBL" id="RKD31703.1"/>
    </source>
</evidence>
<keyword evidence="2" id="KW-0812">Transmembrane</keyword>